<evidence type="ECO:0000256" key="1">
    <source>
        <dbReference type="SAM" id="MobiDB-lite"/>
    </source>
</evidence>
<evidence type="ECO:0000313" key="3">
    <source>
        <dbReference type="Proteomes" id="UP001412067"/>
    </source>
</evidence>
<evidence type="ECO:0000313" key="2">
    <source>
        <dbReference type="EMBL" id="KAK8945538.1"/>
    </source>
</evidence>
<dbReference type="PANTHER" id="PTHR34555:SF1">
    <property type="entry name" value="INTEGRAL MEMBRANE HEMOLYSIN-III-LIKE PROTEIN"/>
    <property type="match status" value="1"/>
</dbReference>
<gene>
    <name evidence="2" type="ORF">KSP40_PGU007353</name>
</gene>
<dbReference type="PANTHER" id="PTHR34555">
    <property type="entry name" value="INTEGRAL MEMBRANE HEMOLYSIN-III-LIKE PROTEIN"/>
    <property type="match status" value="1"/>
</dbReference>
<feature type="region of interest" description="Disordered" evidence="1">
    <location>
        <begin position="1"/>
        <end position="71"/>
    </location>
</feature>
<proteinExistence type="predicted"/>
<keyword evidence="3" id="KW-1185">Reference proteome</keyword>
<reference evidence="2 3" key="1">
    <citation type="journal article" date="2022" name="Nat. Plants">
        <title>Genomes of leafy and leafless Platanthera orchids illuminate the evolution of mycoheterotrophy.</title>
        <authorList>
            <person name="Li M.H."/>
            <person name="Liu K.W."/>
            <person name="Li Z."/>
            <person name="Lu H.C."/>
            <person name="Ye Q.L."/>
            <person name="Zhang D."/>
            <person name="Wang J.Y."/>
            <person name="Li Y.F."/>
            <person name="Zhong Z.M."/>
            <person name="Liu X."/>
            <person name="Yu X."/>
            <person name="Liu D.K."/>
            <person name="Tu X.D."/>
            <person name="Liu B."/>
            <person name="Hao Y."/>
            <person name="Liao X.Y."/>
            <person name="Jiang Y.T."/>
            <person name="Sun W.H."/>
            <person name="Chen J."/>
            <person name="Chen Y.Q."/>
            <person name="Ai Y."/>
            <person name="Zhai J.W."/>
            <person name="Wu S.S."/>
            <person name="Zhou Z."/>
            <person name="Hsiao Y.Y."/>
            <person name="Wu W.L."/>
            <person name="Chen Y.Y."/>
            <person name="Lin Y.F."/>
            <person name="Hsu J.L."/>
            <person name="Li C.Y."/>
            <person name="Wang Z.W."/>
            <person name="Zhao X."/>
            <person name="Zhong W.Y."/>
            <person name="Ma X.K."/>
            <person name="Ma L."/>
            <person name="Huang J."/>
            <person name="Chen G.Z."/>
            <person name="Huang M.Z."/>
            <person name="Huang L."/>
            <person name="Peng D.H."/>
            <person name="Luo Y.B."/>
            <person name="Zou S.Q."/>
            <person name="Chen S.P."/>
            <person name="Lan S."/>
            <person name="Tsai W.C."/>
            <person name="Van de Peer Y."/>
            <person name="Liu Z.J."/>
        </authorList>
    </citation>
    <scope>NUCLEOTIDE SEQUENCE [LARGE SCALE GENOMIC DNA]</scope>
    <source>
        <strain evidence="2">Lor288</strain>
    </source>
</reference>
<name>A0ABR2LMK0_9ASPA</name>
<dbReference type="Proteomes" id="UP001412067">
    <property type="component" value="Unassembled WGS sequence"/>
</dbReference>
<comment type="caution">
    <text evidence="2">The sequence shown here is derived from an EMBL/GenBank/DDBJ whole genome shotgun (WGS) entry which is preliminary data.</text>
</comment>
<organism evidence="2 3">
    <name type="scientific">Platanthera guangdongensis</name>
    <dbReference type="NCBI Taxonomy" id="2320717"/>
    <lineage>
        <taxon>Eukaryota</taxon>
        <taxon>Viridiplantae</taxon>
        <taxon>Streptophyta</taxon>
        <taxon>Embryophyta</taxon>
        <taxon>Tracheophyta</taxon>
        <taxon>Spermatophyta</taxon>
        <taxon>Magnoliopsida</taxon>
        <taxon>Liliopsida</taxon>
        <taxon>Asparagales</taxon>
        <taxon>Orchidaceae</taxon>
        <taxon>Orchidoideae</taxon>
        <taxon>Orchideae</taxon>
        <taxon>Orchidinae</taxon>
        <taxon>Platanthera</taxon>
    </lineage>
</organism>
<protein>
    <submittedName>
        <fullName evidence="2">Uncharacterized protein</fullName>
    </submittedName>
</protein>
<sequence>MPSGEKQPPVSAKKVTLRDLPSETTNFASNPLDHPPLKDRGSVLDTARLSGTKRDEPGSPFTPPHPHQHSILNGHLVYVRRKLDTEPNKACTENEEHTVSPYSSNCTKYHSSEAKSLKEHESKLYGVSTPLLSPASLISSLGSGHLPSTRRPVNLMAISLTDQSSISLAPQPETRYQGEGYWKERFIRLQMYLKNCDQYDQEKYFQSLRSLSATGRSLHAVALEKRAIQLLLDEERELHKMKVLNVLGKPLIAGSHASLPYQAFSPEPVALEK</sequence>
<accession>A0ABR2LMK0</accession>
<dbReference type="EMBL" id="JBBWWR010000017">
    <property type="protein sequence ID" value="KAK8945538.1"/>
    <property type="molecule type" value="Genomic_DNA"/>
</dbReference>